<dbReference type="EMBL" id="JAPKNK010000001">
    <property type="protein sequence ID" value="MCX5568029.1"/>
    <property type="molecule type" value="Genomic_DNA"/>
</dbReference>
<dbReference type="InterPro" id="IPR037171">
    <property type="entry name" value="NagB/RpiA_transferase-like"/>
</dbReference>
<dbReference type="GO" id="GO:0030246">
    <property type="term" value="F:carbohydrate binding"/>
    <property type="evidence" value="ECO:0007669"/>
    <property type="project" value="InterPro"/>
</dbReference>
<dbReference type="GO" id="GO:0003677">
    <property type="term" value="F:DNA binding"/>
    <property type="evidence" value="ECO:0007669"/>
    <property type="project" value="UniProtKB-KW"/>
</dbReference>
<dbReference type="Proteomes" id="UP001144805">
    <property type="component" value="Unassembled WGS sequence"/>
</dbReference>
<dbReference type="InterPro" id="IPR036388">
    <property type="entry name" value="WH-like_DNA-bd_sf"/>
</dbReference>
<keyword evidence="7" id="KW-1185">Reference proteome</keyword>
<dbReference type="InterPro" id="IPR051054">
    <property type="entry name" value="SorC_transcr_regulators"/>
</dbReference>
<keyword evidence="4" id="KW-0804">Transcription</keyword>
<dbReference type="SUPFAM" id="SSF100950">
    <property type="entry name" value="NagB/RpiA/CoA transferase-like"/>
    <property type="match status" value="1"/>
</dbReference>
<evidence type="ECO:0000256" key="3">
    <source>
        <dbReference type="ARBA" id="ARBA00023125"/>
    </source>
</evidence>
<keyword evidence="3" id="KW-0238">DNA-binding</keyword>
<proteinExistence type="inferred from homology"/>
<accession>A0A9X3DY22</accession>
<sequence length="318" mass="34348">MTATDLERSRLDDAARAGWLYFIAGNTQDAIARKLNVSRPTAQRLVSLALSERLITFRLDHPIAACMELEARLTERYGLGHCQIVPSDPGSENAVVGIAEAAADFLEQRLRATEPIVVALGTGRTLRAAVEQIPRLACPRHRLVSLVGHISMQGSASFFDVLARLSDLVQAPHFPMPLPVVMPTRGERDQLMRLEPVRRICELAEAADVSLVGIGRMDENAPLFIDGFISASELEEMHRLGAVGEVTGWAFDAQGQIIAGGTNERLTSVPREVPATRLVVGCAMGPGKVLAIHAALRGRIINGLITNETTAKTLLDLG</sequence>
<comment type="similarity">
    <text evidence="1">Belongs to the SorC transcriptional regulatory family.</text>
</comment>
<dbReference type="PANTHER" id="PTHR34294:SF1">
    <property type="entry name" value="TRANSCRIPTIONAL REGULATOR LSRR"/>
    <property type="match status" value="1"/>
</dbReference>
<evidence type="ECO:0000259" key="5">
    <source>
        <dbReference type="Pfam" id="PF04198"/>
    </source>
</evidence>
<dbReference type="Gene3D" id="3.40.50.1360">
    <property type="match status" value="1"/>
</dbReference>
<dbReference type="RefSeq" id="WP_266336992.1">
    <property type="nucleotide sequence ID" value="NZ_JAPKNK010000001.1"/>
</dbReference>
<organism evidence="6 7">
    <name type="scientific">Kaistia nematophila</name>
    <dbReference type="NCBI Taxonomy" id="2994654"/>
    <lineage>
        <taxon>Bacteria</taxon>
        <taxon>Pseudomonadati</taxon>
        <taxon>Pseudomonadota</taxon>
        <taxon>Alphaproteobacteria</taxon>
        <taxon>Hyphomicrobiales</taxon>
        <taxon>Kaistiaceae</taxon>
        <taxon>Kaistia</taxon>
    </lineage>
</organism>
<evidence type="ECO:0000256" key="1">
    <source>
        <dbReference type="ARBA" id="ARBA00010466"/>
    </source>
</evidence>
<comment type="caution">
    <text evidence="6">The sequence shown here is derived from an EMBL/GenBank/DDBJ whole genome shotgun (WGS) entry which is preliminary data.</text>
</comment>
<dbReference type="PANTHER" id="PTHR34294">
    <property type="entry name" value="TRANSCRIPTIONAL REGULATOR-RELATED"/>
    <property type="match status" value="1"/>
</dbReference>
<evidence type="ECO:0000256" key="2">
    <source>
        <dbReference type="ARBA" id="ARBA00023015"/>
    </source>
</evidence>
<dbReference type="InterPro" id="IPR007324">
    <property type="entry name" value="Sugar-bd_dom_put"/>
</dbReference>
<evidence type="ECO:0000313" key="7">
    <source>
        <dbReference type="Proteomes" id="UP001144805"/>
    </source>
</evidence>
<evidence type="ECO:0000313" key="6">
    <source>
        <dbReference type="EMBL" id="MCX5568029.1"/>
    </source>
</evidence>
<dbReference type="Gene3D" id="1.10.10.10">
    <property type="entry name" value="Winged helix-like DNA-binding domain superfamily/Winged helix DNA-binding domain"/>
    <property type="match status" value="1"/>
</dbReference>
<feature type="domain" description="Sugar-binding" evidence="5">
    <location>
        <begin position="62"/>
        <end position="315"/>
    </location>
</feature>
<name>A0A9X3DY22_9HYPH</name>
<keyword evidence="2" id="KW-0805">Transcription regulation</keyword>
<evidence type="ECO:0000256" key="4">
    <source>
        <dbReference type="ARBA" id="ARBA00023163"/>
    </source>
</evidence>
<dbReference type="AlphaFoldDB" id="A0A9X3DY22"/>
<dbReference type="Pfam" id="PF04198">
    <property type="entry name" value="Sugar-bind"/>
    <property type="match status" value="1"/>
</dbReference>
<protein>
    <submittedName>
        <fullName evidence="6">Sugar-binding transcriptional regulator</fullName>
    </submittedName>
</protein>
<gene>
    <name evidence="6" type="ORF">OSH07_02360</name>
</gene>
<reference evidence="6" key="1">
    <citation type="submission" date="2022-11" db="EMBL/GenBank/DDBJ databases">
        <title>Biodiversity and phylogenetic relationships of bacteria.</title>
        <authorList>
            <person name="Machado R.A.R."/>
            <person name="Bhat A."/>
            <person name="Loulou A."/>
            <person name="Kallel S."/>
        </authorList>
    </citation>
    <scope>NUCLEOTIDE SEQUENCE</scope>
    <source>
        <strain evidence="6">K-TC2</strain>
    </source>
</reference>